<evidence type="ECO:0000256" key="2">
    <source>
        <dbReference type="SAM" id="MobiDB-lite"/>
    </source>
</evidence>
<dbReference type="EMBL" id="CP000927">
    <property type="protein sequence ID" value="ABZ69287.1"/>
    <property type="molecule type" value="Genomic_DNA"/>
</dbReference>
<dbReference type="eggNOG" id="COG1940">
    <property type="taxonomic scope" value="Bacteria"/>
</dbReference>
<dbReference type="PANTHER" id="PTHR18964">
    <property type="entry name" value="ROK (REPRESSOR, ORF, KINASE) FAMILY"/>
    <property type="match status" value="1"/>
</dbReference>
<feature type="region of interest" description="Disordered" evidence="2">
    <location>
        <begin position="1"/>
        <end position="35"/>
    </location>
</feature>
<reference evidence="3" key="1">
    <citation type="submission" date="2008-01" db="EMBL/GenBank/DDBJ databases">
        <title>Complete sequence of chromosome of Caulobacter sp. K31.</title>
        <authorList>
            <consortium name="US DOE Joint Genome Institute"/>
            <person name="Copeland A."/>
            <person name="Lucas S."/>
            <person name="Lapidus A."/>
            <person name="Barry K."/>
            <person name="Glavina del Rio T."/>
            <person name="Dalin E."/>
            <person name="Tice H."/>
            <person name="Pitluck S."/>
            <person name="Bruce D."/>
            <person name="Goodwin L."/>
            <person name="Thompson L.S."/>
            <person name="Brettin T."/>
            <person name="Detter J.C."/>
            <person name="Han C."/>
            <person name="Schmutz J."/>
            <person name="Larimer F."/>
            <person name="Land M."/>
            <person name="Hauser L."/>
            <person name="Kyrpides N."/>
            <person name="Kim E."/>
            <person name="Stephens C."/>
            <person name="Richardson P."/>
        </authorList>
    </citation>
    <scope>NUCLEOTIDE SEQUENCE [LARGE SCALE GENOMIC DNA]</scope>
    <source>
        <strain evidence="3">K31</strain>
    </source>
</reference>
<dbReference type="Pfam" id="PF13412">
    <property type="entry name" value="HTH_24"/>
    <property type="match status" value="1"/>
</dbReference>
<dbReference type="AlphaFoldDB" id="B0T352"/>
<protein>
    <submittedName>
        <fullName evidence="3">ROK family protein</fullName>
    </submittedName>
</protein>
<comment type="similarity">
    <text evidence="1">Belongs to the ROK (NagC/XylR) family.</text>
</comment>
<dbReference type="Gene3D" id="3.30.420.40">
    <property type="match status" value="2"/>
</dbReference>
<dbReference type="PANTHER" id="PTHR18964:SF149">
    <property type="entry name" value="BIFUNCTIONAL UDP-N-ACETYLGLUCOSAMINE 2-EPIMERASE_N-ACETYLMANNOSAMINE KINASE"/>
    <property type="match status" value="1"/>
</dbReference>
<name>B0T352_CAUSK</name>
<dbReference type="KEGG" id="cak:Caul_0149"/>
<dbReference type="InterPro" id="IPR036388">
    <property type="entry name" value="WH-like_DNA-bd_sf"/>
</dbReference>
<gene>
    <name evidence="3" type="ordered locus">Caul_0149</name>
</gene>
<dbReference type="SUPFAM" id="SSF53067">
    <property type="entry name" value="Actin-like ATPase domain"/>
    <property type="match status" value="1"/>
</dbReference>
<sequence length="418" mass="44240">MLGKALVEDHRAPSLETSRKSNRKRTSGASLSGANLERVGDHNQRVILQAIRLGAPITRVALAKISGLTPPAVANITKRLLDDGLILEAGRVQGARGQPAMNLTINPDGCLSIGVNIDRDHITVVMLDLLGAVRARASQEIEFPLPADVARFCKTQIRKMLAAWKGDPPRLSGIGVALPDDLGRVDLPHRPGNYDVWSSADVGKLLADILPLPVFLENDAAAAALGELQFGHGLRKPSFFYVLVSSGLGGGMVVEGDYFRGAQGRSGEIGFLPVRSPKTKARSLQEVVSLSALYAHLEAGGITVDRPDQLTALTAKGQALVADWIALSAKLLVQPFVAISCLFNPEAIYIGGRLPTNLIDSLVAAVNDRLARVEDVPALARVERAATSADGPAVGAALLPFMAQLLPSRAALMKTGRA</sequence>
<dbReference type="eggNOG" id="COG1846">
    <property type="taxonomic scope" value="Bacteria"/>
</dbReference>
<organism evidence="3">
    <name type="scientific">Caulobacter sp. (strain K31)</name>
    <dbReference type="NCBI Taxonomy" id="366602"/>
    <lineage>
        <taxon>Bacteria</taxon>
        <taxon>Pseudomonadati</taxon>
        <taxon>Pseudomonadota</taxon>
        <taxon>Alphaproteobacteria</taxon>
        <taxon>Caulobacterales</taxon>
        <taxon>Caulobacteraceae</taxon>
        <taxon>Caulobacter</taxon>
    </lineage>
</organism>
<dbReference type="InterPro" id="IPR000600">
    <property type="entry name" value="ROK"/>
</dbReference>
<dbReference type="CDD" id="cd23763">
    <property type="entry name" value="ASKHA_ATPase_ROK"/>
    <property type="match status" value="1"/>
</dbReference>
<evidence type="ECO:0000313" key="3">
    <source>
        <dbReference type="EMBL" id="ABZ69287.1"/>
    </source>
</evidence>
<dbReference type="Pfam" id="PF00480">
    <property type="entry name" value="ROK"/>
    <property type="match status" value="1"/>
</dbReference>
<dbReference type="InterPro" id="IPR036390">
    <property type="entry name" value="WH_DNA-bd_sf"/>
</dbReference>
<feature type="compositionally biased region" description="Basic and acidic residues" evidence="2">
    <location>
        <begin position="1"/>
        <end position="19"/>
    </location>
</feature>
<dbReference type="HOGENOM" id="CLU_036604_13_0_5"/>
<dbReference type="STRING" id="366602.Caul_0149"/>
<dbReference type="OrthoDB" id="49685at2"/>
<evidence type="ECO:0000256" key="1">
    <source>
        <dbReference type="ARBA" id="ARBA00006479"/>
    </source>
</evidence>
<accession>B0T352</accession>
<dbReference type="InterPro" id="IPR043129">
    <property type="entry name" value="ATPase_NBD"/>
</dbReference>
<proteinExistence type="inferred from homology"/>
<dbReference type="SUPFAM" id="SSF46785">
    <property type="entry name" value="Winged helix' DNA-binding domain"/>
    <property type="match status" value="1"/>
</dbReference>
<dbReference type="Gene3D" id="1.10.10.10">
    <property type="entry name" value="Winged helix-like DNA-binding domain superfamily/Winged helix DNA-binding domain"/>
    <property type="match status" value="1"/>
</dbReference>